<gene>
    <name evidence="1" type="ORF">AJ79_09969</name>
</gene>
<organism evidence="1 2">
    <name type="scientific">Helicocarpus griseus UAMH5409</name>
    <dbReference type="NCBI Taxonomy" id="1447875"/>
    <lineage>
        <taxon>Eukaryota</taxon>
        <taxon>Fungi</taxon>
        <taxon>Dikarya</taxon>
        <taxon>Ascomycota</taxon>
        <taxon>Pezizomycotina</taxon>
        <taxon>Eurotiomycetes</taxon>
        <taxon>Eurotiomycetidae</taxon>
        <taxon>Onygenales</taxon>
        <taxon>Ajellomycetaceae</taxon>
        <taxon>Helicocarpus</taxon>
    </lineage>
</organism>
<dbReference type="OrthoDB" id="4200494at2759"/>
<sequence length="119" mass="13279">MEKVAGKELSHVWGDFTGKQKYSVVQQIVQFEQKFPSTRFSAYGNLYYADDLLPGELARILHLYTNASGVQTNTKFAVGPTNSRIYFDDGRSDVAVDRGPWKSASDYAIASAPPRDCLH</sequence>
<evidence type="ECO:0000313" key="2">
    <source>
        <dbReference type="Proteomes" id="UP000223968"/>
    </source>
</evidence>
<comment type="caution">
    <text evidence="1">The sequence shown here is derived from an EMBL/GenBank/DDBJ whole genome shotgun (WGS) entry which is preliminary data.</text>
</comment>
<name>A0A2B7WG70_9EURO</name>
<dbReference type="InterPro" id="IPR051035">
    <property type="entry name" value="Mito_inheritance_9"/>
</dbReference>
<reference evidence="1 2" key="1">
    <citation type="submission" date="2017-10" db="EMBL/GenBank/DDBJ databases">
        <title>Comparative genomics in systemic dimorphic fungi from Ajellomycetaceae.</title>
        <authorList>
            <person name="Munoz J.F."/>
            <person name="Mcewen J.G."/>
            <person name="Clay O.K."/>
            <person name="Cuomo C.A."/>
        </authorList>
    </citation>
    <scope>NUCLEOTIDE SEQUENCE [LARGE SCALE GENOMIC DNA]</scope>
    <source>
        <strain evidence="1 2">UAMH5409</strain>
    </source>
</reference>
<dbReference type="AlphaFoldDB" id="A0A2B7WG70"/>
<proteinExistence type="predicted"/>
<dbReference type="PANTHER" id="PTHR36091:SF2">
    <property type="entry name" value="AMINOGLYCOSIDE PHOSPHOTRANSFERASE DOMAIN-CONTAINING PROTEIN"/>
    <property type="match status" value="1"/>
</dbReference>
<dbReference type="PANTHER" id="PTHR36091">
    <property type="entry name" value="ALTERED INHERITANCE OF MITOCHONDRIA PROTEIN 9, MITOCHONDRIAL"/>
    <property type="match status" value="1"/>
</dbReference>
<keyword evidence="2" id="KW-1185">Reference proteome</keyword>
<dbReference type="EMBL" id="PDNB01000329">
    <property type="protein sequence ID" value="PGG95579.1"/>
    <property type="molecule type" value="Genomic_DNA"/>
</dbReference>
<dbReference type="GO" id="GO:0005739">
    <property type="term" value="C:mitochondrion"/>
    <property type="evidence" value="ECO:0007669"/>
    <property type="project" value="TreeGrafter"/>
</dbReference>
<dbReference type="STRING" id="1447875.A0A2B7WG70"/>
<dbReference type="Proteomes" id="UP000223968">
    <property type="component" value="Unassembled WGS sequence"/>
</dbReference>
<protein>
    <submittedName>
        <fullName evidence="1">Uncharacterized protein</fullName>
    </submittedName>
</protein>
<accession>A0A2B7WG70</accession>
<evidence type="ECO:0000313" key="1">
    <source>
        <dbReference type="EMBL" id="PGG95579.1"/>
    </source>
</evidence>